<dbReference type="Proteomes" id="UP000078561">
    <property type="component" value="Unassembled WGS sequence"/>
</dbReference>
<name>A0A163MX37_ABSGL</name>
<dbReference type="STRING" id="4829.A0A163MX37"/>
<evidence type="ECO:0000256" key="3">
    <source>
        <dbReference type="ARBA" id="ARBA00022989"/>
    </source>
</evidence>
<feature type="chain" id="PRO_5007844412" description="DUF1682 domain-containing protein" evidence="7">
    <location>
        <begin position="19"/>
        <end position="358"/>
    </location>
</feature>
<dbReference type="FunCoup" id="A0A163MX37">
    <property type="interactions" value="345"/>
</dbReference>
<dbReference type="PANTHER" id="PTHR12883:SF0">
    <property type="entry name" value="PAT COMPLEX SUBUNIT CCDC47"/>
    <property type="match status" value="1"/>
</dbReference>
<reference evidence="8" key="1">
    <citation type="submission" date="2016-04" db="EMBL/GenBank/DDBJ databases">
        <authorList>
            <person name="Evans L.H."/>
            <person name="Alamgir A."/>
            <person name="Owens N."/>
            <person name="Weber N.D."/>
            <person name="Virtaneva K."/>
            <person name="Barbian K."/>
            <person name="Babar A."/>
            <person name="Rosenke K."/>
        </authorList>
    </citation>
    <scope>NUCLEOTIDE SEQUENCE [LARGE SCALE GENOMIC DNA]</scope>
    <source>
        <strain evidence="8">CBS 101.48</strain>
    </source>
</reference>
<dbReference type="Pfam" id="PF07946">
    <property type="entry name" value="CCDC47"/>
    <property type="match status" value="1"/>
</dbReference>
<evidence type="ECO:0000256" key="1">
    <source>
        <dbReference type="ARBA" id="ARBA00004167"/>
    </source>
</evidence>
<keyword evidence="2 6" id="KW-0812">Transmembrane</keyword>
<keyword evidence="7" id="KW-0732">Signal</keyword>
<dbReference type="EMBL" id="LT555164">
    <property type="protein sequence ID" value="SAM09631.1"/>
    <property type="molecule type" value="Genomic_DNA"/>
</dbReference>
<evidence type="ECO:0000256" key="7">
    <source>
        <dbReference type="SAM" id="SignalP"/>
    </source>
</evidence>
<dbReference type="GO" id="GO:0005783">
    <property type="term" value="C:endoplasmic reticulum"/>
    <property type="evidence" value="ECO:0007669"/>
    <property type="project" value="InterPro"/>
</dbReference>
<accession>A0A163MX37</accession>
<comment type="subcellular location">
    <subcellularLocation>
        <location evidence="1">Membrane</location>
        <topology evidence="1">Single-pass membrane protein</topology>
    </subcellularLocation>
</comment>
<dbReference type="GO" id="GO:0032469">
    <property type="term" value="P:endoplasmic reticulum calcium ion homeostasis"/>
    <property type="evidence" value="ECO:0007669"/>
    <property type="project" value="InterPro"/>
</dbReference>
<keyword evidence="3 6" id="KW-1133">Transmembrane helix</keyword>
<dbReference type="PANTHER" id="PTHR12883">
    <property type="entry name" value="ADIPOCYTE-SPECIFIC PROTEIN 4-RELATED"/>
    <property type="match status" value="1"/>
</dbReference>
<evidence type="ECO:0000313" key="8">
    <source>
        <dbReference type="EMBL" id="SAM09631.1"/>
    </source>
</evidence>
<dbReference type="InterPro" id="IPR012879">
    <property type="entry name" value="CCDC47"/>
</dbReference>
<evidence type="ECO:0000256" key="4">
    <source>
        <dbReference type="ARBA" id="ARBA00023136"/>
    </source>
</evidence>
<evidence type="ECO:0000256" key="6">
    <source>
        <dbReference type="SAM" id="Phobius"/>
    </source>
</evidence>
<evidence type="ECO:0000313" key="9">
    <source>
        <dbReference type="Proteomes" id="UP000078561"/>
    </source>
</evidence>
<gene>
    <name evidence="8" type="primary">ABSGL_15332.1 scaffold 16604</name>
</gene>
<dbReference type="OMA" id="FDGFVWA"/>
<feature type="compositionally biased region" description="Basic and acidic residues" evidence="5">
    <location>
        <begin position="317"/>
        <end position="349"/>
    </location>
</feature>
<evidence type="ECO:0000256" key="2">
    <source>
        <dbReference type="ARBA" id="ARBA00022692"/>
    </source>
</evidence>
<dbReference type="GO" id="GO:0016020">
    <property type="term" value="C:membrane"/>
    <property type="evidence" value="ECO:0007669"/>
    <property type="project" value="UniProtKB-SubCell"/>
</dbReference>
<evidence type="ECO:0008006" key="10">
    <source>
        <dbReference type="Google" id="ProtNLM"/>
    </source>
</evidence>
<feature type="signal peptide" evidence="7">
    <location>
        <begin position="1"/>
        <end position="18"/>
    </location>
</feature>
<dbReference type="AlphaFoldDB" id="A0A163MX37"/>
<dbReference type="InParanoid" id="A0A163MX37"/>
<feature type="region of interest" description="Disordered" evidence="5">
    <location>
        <begin position="317"/>
        <end position="358"/>
    </location>
</feature>
<proteinExistence type="predicted"/>
<keyword evidence="9" id="KW-1185">Reference proteome</keyword>
<dbReference type="OrthoDB" id="10039147at2759"/>
<organism evidence="8">
    <name type="scientific">Absidia glauca</name>
    <name type="common">Pin mould</name>
    <dbReference type="NCBI Taxonomy" id="4829"/>
    <lineage>
        <taxon>Eukaryota</taxon>
        <taxon>Fungi</taxon>
        <taxon>Fungi incertae sedis</taxon>
        <taxon>Mucoromycota</taxon>
        <taxon>Mucoromycotina</taxon>
        <taxon>Mucoromycetes</taxon>
        <taxon>Mucorales</taxon>
        <taxon>Cunninghamellaceae</taxon>
        <taxon>Absidia</taxon>
    </lineage>
</organism>
<dbReference type="GO" id="GO:0005509">
    <property type="term" value="F:calcium ion binding"/>
    <property type="evidence" value="ECO:0007669"/>
    <property type="project" value="InterPro"/>
</dbReference>
<sequence length="358" mass="40710">MATRSIIYLAASLMTVLASDETKQAIPLPTDYPLRPLVWTDFITELVCIGFLVLYVGIWWQGARTNQNVATTWTSANVEYLHEQFSLVGSGKATLVKDGPADYLLYTSGRRNVQFGHWWIKLTPRNDPITYVMSLVFSLVGWVKPIKDRMDVTLTLNKELSNKFVFAVLDKSIAKETHEKRFDLSKMTKIATVNVPSHLTVYAESQKLAELLLNGKTGEILRQSSGLESLIITYLPDYEPERLNADKDLKLTMVYDLNNAQASPLIGLPCALADTLGNLHLPADVTTKLNKNKAELQKIFAKREAEDRAEEIAKKKLEAKRAQEDRIKNLSPSEQRKFDEKERIREKKKEQKKRTKRA</sequence>
<keyword evidence="4 6" id="KW-0472">Membrane</keyword>
<protein>
    <recommendedName>
        <fullName evidence="10">DUF1682 domain-containing protein</fullName>
    </recommendedName>
</protein>
<feature type="transmembrane region" description="Helical" evidence="6">
    <location>
        <begin position="42"/>
        <end position="60"/>
    </location>
</feature>
<evidence type="ECO:0000256" key="5">
    <source>
        <dbReference type="SAM" id="MobiDB-lite"/>
    </source>
</evidence>